<proteinExistence type="predicted"/>
<evidence type="ECO:0000313" key="3">
    <source>
        <dbReference type="Proteomes" id="UP000199074"/>
    </source>
</evidence>
<evidence type="ECO:0000313" key="2">
    <source>
        <dbReference type="EMBL" id="SFV38526.1"/>
    </source>
</evidence>
<protein>
    <recommendedName>
        <fullName evidence="1">Nudix hydrolase domain-containing protein</fullName>
    </recommendedName>
</protein>
<gene>
    <name evidence="2" type="ORF">SAMN05216456_3480</name>
</gene>
<sequence>MMFATSDPSSFMPWYLRGNCDALGHVTPVIADHLSRARLFRLIDQRLSLDPGTRLDEAFAAIRASLFAAGLIGPERHELMPVRLEPYGAQLATIDRSALRALGLWATKIHVNGLVEAEGTLRPRVWLSRRSASSNAAPLAYDTMIAGGQPAGASLVETLAKESEEEVGLPRRLSATARKVKDIVVRYESELGLHREVLAIYDLSVPATFQPDHRDGEIVESALLDWPRFQAAVDGSLPMKFSSRVVSKDLLARLGQAAERDRLTSMPKAL</sequence>
<accession>A0A1I7NV27</accession>
<dbReference type="InterPro" id="IPR000086">
    <property type="entry name" value="NUDIX_hydrolase_dom"/>
</dbReference>
<dbReference type="PROSITE" id="PS51462">
    <property type="entry name" value="NUDIX"/>
    <property type="match status" value="1"/>
</dbReference>
<dbReference type="STRING" id="429728.SAMN05216456_3480"/>
<organism evidence="2 3">
    <name type="scientific">Devosia crocina</name>
    <dbReference type="NCBI Taxonomy" id="429728"/>
    <lineage>
        <taxon>Bacteria</taxon>
        <taxon>Pseudomonadati</taxon>
        <taxon>Pseudomonadota</taxon>
        <taxon>Alphaproteobacteria</taxon>
        <taxon>Hyphomicrobiales</taxon>
        <taxon>Devosiaceae</taxon>
        <taxon>Devosia</taxon>
    </lineage>
</organism>
<reference evidence="2 3" key="1">
    <citation type="submission" date="2016-10" db="EMBL/GenBank/DDBJ databases">
        <authorList>
            <person name="de Groot N.N."/>
        </authorList>
    </citation>
    <scope>NUCLEOTIDE SEQUENCE [LARGE SCALE GENOMIC DNA]</scope>
    <source>
        <strain evidence="2 3">IPL20</strain>
    </source>
</reference>
<feature type="domain" description="Nudix hydrolase" evidence="1">
    <location>
        <begin position="106"/>
        <end position="251"/>
    </location>
</feature>
<dbReference type="AlphaFoldDB" id="A0A1I7NV27"/>
<keyword evidence="3" id="KW-1185">Reference proteome</keyword>
<dbReference type="GO" id="GO:0003824">
    <property type="term" value="F:catalytic activity"/>
    <property type="evidence" value="ECO:0007669"/>
    <property type="project" value="UniProtKB-ARBA"/>
</dbReference>
<dbReference type="SUPFAM" id="SSF55811">
    <property type="entry name" value="Nudix"/>
    <property type="match status" value="1"/>
</dbReference>
<name>A0A1I7NV27_9HYPH</name>
<dbReference type="EMBL" id="FPCK01000004">
    <property type="protein sequence ID" value="SFV38526.1"/>
    <property type="molecule type" value="Genomic_DNA"/>
</dbReference>
<dbReference type="Gene3D" id="3.90.79.10">
    <property type="entry name" value="Nucleoside Triphosphate Pyrophosphohydrolase"/>
    <property type="match status" value="1"/>
</dbReference>
<evidence type="ECO:0000259" key="1">
    <source>
        <dbReference type="PROSITE" id="PS51462"/>
    </source>
</evidence>
<dbReference type="InterPro" id="IPR015797">
    <property type="entry name" value="NUDIX_hydrolase-like_dom_sf"/>
</dbReference>
<dbReference type="Proteomes" id="UP000199074">
    <property type="component" value="Unassembled WGS sequence"/>
</dbReference>